<proteinExistence type="predicted"/>
<organism evidence="1 2">
    <name type="scientific">Clostridium butyricum</name>
    <dbReference type="NCBI Taxonomy" id="1492"/>
    <lineage>
        <taxon>Bacteria</taxon>
        <taxon>Bacillati</taxon>
        <taxon>Bacillota</taxon>
        <taxon>Clostridia</taxon>
        <taxon>Eubacteriales</taxon>
        <taxon>Clostridiaceae</taxon>
        <taxon>Clostridium</taxon>
    </lineage>
</organism>
<dbReference type="Proteomes" id="UP000515243">
    <property type="component" value="Chromosome 1"/>
</dbReference>
<dbReference type="RefSeq" id="WP_051119213.1">
    <property type="nucleotide sequence ID" value="NZ_AP019716.1"/>
</dbReference>
<protein>
    <submittedName>
        <fullName evidence="1">Uncharacterized protein</fullName>
    </submittedName>
</protein>
<evidence type="ECO:0000313" key="2">
    <source>
        <dbReference type="Proteomes" id="UP000515243"/>
    </source>
</evidence>
<name>A0AAP9UF03_CLOBU</name>
<dbReference type="InterPro" id="IPR029075">
    <property type="entry name" value="Imm48"/>
</dbReference>
<accession>A0AAP9UF03</accession>
<evidence type="ECO:0000313" key="1">
    <source>
        <dbReference type="EMBL" id="QMW91670.1"/>
    </source>
</evidence>
<dbReference type="GeneID" id="92944907"/>
<reference evidence="1 2" key="1">
    <citation type="submission" date="2019-05" db="EMBL/GenBank/DDBJ databases">
        <authorList>
            <person name="Schori C."/>
            <person name="Ahrens C."/>
        </authorList>
    </citation>
    <scope>NUCLEOTIDE SEQUENCE [LARGE SCALE GENOMIC DNA]</scope>
    <source>
        <strain evidence="1 2">DSM 10702</strain>
    </source>
</reference>
<dbReference type="AlphaFoldDB" id="A0AAP9UF03"/>
<dbReference type="Pfam" id="PF15574">
    <property type="entry name" value="Imm48"/>
    <property type="match status" value="1"/>
</dbReference>
<sequence length="132" mass="15433">MNNKFSIYSSRMTNDLFKILEISLEETTDIERQIISAFAFGMINAYALDEKIEPPKVQGTMIGVLINEFKYSEKQACEFVQTLINSTSREYHPTMYTIIHRGIQAYYDYKEAKEKEVYDNLTYIIDTIVSKQ</sequence>
<dbReference type="EMBL" id="CP040626">
    <property type="protein sequence ID" value="QMW91670.1"/>
    <property type="molecule type" value="Genomic_DNA"/>
</dbReference>
<gene>
    <name evidence="1" type="ORF">FF104_12040</name>
</gene>